<organism evidence="2 3">
    <name type="scientific">Triplophysa tibetana</name>
    <dbReference type="NCBI Taxonomy" id="1572043"/>
    <lineage>
        <taxon>Eukaryota</taxon>
        <taxon>Metazoa</taxon>
        <taxon>Chordata</taxon>
        <taxon>Craniata</taxon>
        <taxon>Vertebrata</taxon>
        <taxon>Euteleostomi</taxon>
        <taxon>Actinopterygii</taxon>
        <taxon>Neopterygii</taxon>
        <taxon>Teleostei</taxon>
        <taxon>Ostariophysi</taxon>
        <taxon>Cypriniformes</taxon>
        <taxon>Nemacheilidae</taxon>
        <taxon>Triplophysa</taxon>
    </lineage>
</organism>
<sequence>MNGLVSPSASLLSDISHAAKSRRSSASNDAKLRRGEDERKEERVTAREARPCGTKDPHQPHRGFSSSSYDDNCRKTRTRDKTLSVSSYLSISLNATLTWRSTEWDPFGRNSGMICVPKERDE</sequence>
<dbReference type="Proteomes" id="UP000324632">
    <property type="component" value="Chromosome 24"/>
</dbReference>
<keyword evidence="3" id="KW-1185">Reference proteome</keyword>
<evidence type="ECO:0000313" key="2">
    <source>
        <dbReference type="EMBL" id="KAA0703006.1"/>
    </source>
</evidence>
<feature type="region of interest" description="Disordered" evidence="1">
    <location>
        <begin position="15"/>
        <end position="79"/>
    </location>
</feature>
<evidence type="ECO:0000256" key="1">
    <source>
        <dbReference type="SAM" id="MobiDB-lite"/>
    </source>
</evidence>
<dbReference type="AlphaFoldDB" id="A0A5A9N233"/>
<accession>A0A5A9N233</accession>
<gene>
    <name evidence="2" type="ORF">E1301_Tti010886</name>
</gene>
<proteinExistence type="predicted"/>
<dbReference type="EMBL" id="SOYY01000024">
    <property type="protein sequence ID" value="KAA0703006.1"/>
    <property type="molecule type" value="Genomic_DNA"/>
</dbReference>
<name>A0A5A9N233_9TELE</name>
<protein>
    <submittedName>
        <fullName evidence="2">Uncharacterized protein</fullName>
    </submittedName>
</protein>
<reference evidence="2 3" key="1">
    <citation type="journal article" date="2019" name="Mol. Ecol. Resour.">
        <title>Chromosome-level genome assembly of Triplophysa tibetana, a fish adapted to the harsh high-altitude environment of the Tibetan Plateau.</title>
        <authorList>
            <person name="Yang X."/>
            <person name="Liu H."/>
            <person name="Ma Z."/>
            <person name="Zou Y."/>
            <person name="Zou M."/>
            <person name="Mao Y."/>
            <person name="Li X."/>
            <person name="Wang H."/>
            <person name="Chen T."/>
            <person name="Wang W."/>
            <person name="Yang R."/>
        </authorList>
    </citation>
    <scope>NUCLEOTIDE SEQUENCE [LARGE SCALE GENOMIC DNA]</scope>
    <source>
        <strain evidence="2">TTIB1903HZAU</strain>
        <tissue evidence="2">Muscle</tissue>
    </source>
</reference>
<feature type="compositionally biased region" description="Basic and acidic residues" evidence="1">
    <location>
        <begin position="30"/>
        <end position="59"/>
    </location>
</feature>
<evidence type="ECO:0000313" key="3">
    <source>
        <dbReference type="Proteomes" id="UP000324632"/>
    </source>
</evidence>
<comment type="caution">
    <text evidence="2">The sequence shown here is derived from an EMBL/GenBank/DDBJ whole genome shotgun (WGS) entry which is preliminary data.</text>
</comment>